<dbReference type="SUPFAM" id="SSF103575">
    <property type="entry name" value="Plexin repeat"/>
    <property type="match status" value="1"/>
</dbReference>
<dbReference type="InterPro" id="IPR016201">
    <property type="entry name" value="PSI"/>
</dbReference>
<organism evidence="7">
    <name type="scientific">Oikopleura dioica</name>
    <name type="common">Tunicate</name>
    <dbReference type="NCBI Taxonomy" id="34765"/>
    <lineage>
        <taxon>Eukaryota</taxon>
        <taxon>Metazoa</taxon>
        <taxon>Chordata</taxon>
        <taxon>Tunicata</taxon>
        <taxon>Appendicularia</taxon>
        <taxon>Copelata</taxon>
        <taxon>Oikopleuridae</taxon>
        <taxon>Oikopleura</taxon>
    </lineage>
</organism>
<gene>
    <name evidence="7" type="ORF">GSOID_T00014399001</name>
</gene>
<proteinExistence type="predicted"/>
<keyword evidence="3" id="KW-0325">Glycoprotein</keyword>
<evidence type="ECO:0000313" key="7">
    <source>
        <dbReference type="EMBL" id="CBY10789.1"/>
    </source>
</evidence>
<sequence length="372" mass="41454">METDEQSLTNLLVSKVTVRLDENNAPISVNANFRARLNLSESTINQLVVFKDAVLLRSEQQVLKMDFEACSVYKTCGTCVAIGDVDCGWNKIEQRCSSDIRASSSCDINPVPVVPKSDFLAETMESIRINTSDVEVFDDFVVLLDGEQVSRGLFPGQHHKDRSLLILNVLDRPESGDYTVNFLFRDFVVFKSAFSISSEFDDLPNEPESPPFQEANSGSVLGILIGVTITFVFAILMFCCCLKSRMQRERTKSLELAKQQRLPPAGQSHSGSEFEIALLKKSDSITTREKFIQSREQIDGGSDGRSDRDNSEAFMSCSSRPESVQSDERNAAMVIFPDGTIKKIAAEKVQKMSNHMADVTLDFAENERFIHG</sequence>
<dbReference type="OrthoDB" id="10499148at2759"/>
<dbReference type="Proteomes" id="UP000001307">
    <property type="component" value="Unassembled WGS sequence"/>
</dbReference>
<evidence type="ECO:0000313" key="8">
    <source>
        <dbReference type="Proteomes" id="UP000001307"/>
    </source>
</evidence>
<feature type="domain" description="PSI" evidence="6">
    <location>
        <begin position="69"/>
        <end position="107"/>
    </location>
</feature>
<name>E4XL28_OIKDI</name>
<dbReference type="EMBL" id="FN653067">
    <property type="protein sequence ID" value="CBY10789.1"/>
    <property type="molecule type" value="Genomic_DNA"/>
</dbReference>
<protein>
    <recommendedName>
        <fullName evidence="6">PSI domain-containing protein</fullName>
    </recommendedName>
</protein>
<feature type="region of interest" description="Disordered" evidence="4">
    <location>
        <begin position="292"/>
        <end position="327"/>
    </location>
</feature>
<accession>E4XL28</accession>
<keyword evidence="2 5" id="KW-0472">Membrane</keyword>
<comment type="subcellular location">
    <subcellularLocation>
        <location evidence="1">Membrane</location>
    </subcellularLocation>
</comment>
<keyword evidence="8" id="KW-1185">Reference proteome</keyword>
<dbReference type="AlphaFoldDB" id="E4XL28"/>
<evidence type="ECO:0000256" key="4">
    <source>
        <dbReference type="SAM" id="MobiDB-lite"/>
    </source>
</evidence>
<dbReference type="InterPro" id="IPR002165">
    <property type="entry name" value="Plexin_repeat"/>
</dbReference>
<evidence type="ECO:0000256" key="5">
    <source>
        <dbReference type="SAM" id="Phobius"/>
    </source>
</evidence>
<evidence type="ECO:0000259" key="6">
    <source>
        <dbReference type="SMART" id="SM00423"/>
    </source>
</evidence>
<feature type="compositionally biased region" description="Basic and acidic residues" evidence="4">
    <location>
        <begin position="292"/>
        <end position="311"/>
    </location>
</feature>
<dbReference type="Gene3D" id="3.30.1680.10">
    <property type="entry name" value="ligand-binding face of the semaphorins, domain 2"/>
    <property type="match status" value="1"/>
</dbReference>
<feature type="transmembrane region" description="Helical" evidence="5">
    <location>
        <begin position="220"/>
        <end position="242"/>
    </location>
</feature>
<evidence type="ECO:0000256" key="1">
    <source>
        <dbReference type="ARBA" id="ARBA00004370"/>
    </source>
</evidence>
<evidence type="ECO:0000256" key="3">
    <source>
        <dbReference type="ARBA" id="ARBA00023180"/>
    </source>
</evidence>
<reference evidence="7" key="1">
    <citation type="journal article" date="2010" name="Science">
        <title>Plasticity of animal genome architecture unmasked by rapid evolution of a pelagic tunicate.</title>
        <authorList>
            <person name="Denoeud F."/>
            <person name="Henriet S."/>
            <person name="Mungpakdee S."/>
            <person name="Aury J.M."/>
            <person name="Da Silva C."/>
            <person name="Brinkmann H."/>
            <person name="Mikhaleva J."/>
            <person name="Olsen L.C."/>
            <person name="Jubin C."/>
            <person name="Canestro C."/>
            <person name="Bouquet J.M."/>
            <person name="Danks G."/>
            <person name="Poulain J."/>
            <person name="Campsteijn C."/>
            <person name="Adamski M."/>
            <person name="Cross I."/>
            <person name="Yadetie F."/>
            <person name="Muffato M."/>
            <person name="Louis A."/>
            <person name="Butcher S."/>
            <person name="Tsagkogeorga G."/>
            <person name="Konrad A."/>
            <person name="Singh S."/>
            <person name="Jensen M.F."/>
            <person name="Cong E.H."/>
            <person name="Eikeseth-Otteraa H."/>
            <person name="Noel B."/>
            <person name="Anthouard V."/>
            <person name="Porcel B.M."/>
            <person name="Kachouri-Lafond R."/>
            <person name="Nishino A."/>
            <person name="Ugolini M."/>
            <person name="Chourrout P."/>
            <person name="Nishida H."/>
            <person name="Aasland R."/>
            <person name="Huzurbazar S."/>
            <person name="Westhof E."/>
            <person name="Delsuc F."/>
            <person name="Lehrach H."/>
            <person name="Reinhardt R."/>
            <person name="Weissenbach J."/>
            <person name="Roy S.W."/>
            <person name="Artiguenave F."/>
            <person name="Postlethwait J.H."/>
            <person name="Manak J.R."/>
            <person name="Thompson E.M."/>
            <person name="Jaillon O."/>
            <person name="Du Pasquier L."/>
            <person name="Boudinot P."/>
            <person name="Liberles D.A."/>
            <person name="Volff J.N."/>
            <person name="Philippe H."/>
            <person name="Lenhard B."/>
            <person name="Roest Crollius H."/>
            <person name="Wincker P."/>
            <person name="Chourrout D."/>
        </authorList>
    </citation>
    <scope>NUCLEOTIDE SEQUENCE [LARGE SCALE GENOMIC DNA]</scope>
</reference>
<keyword evidence="5" id="KW-1133">Transmembrane helix</keyword>
<keyword evidence="5" id="KW-0812">Transmembrane</keyword>
<dbReference type="GO" id="GO:0016020">
    <property type="term" value="C:membrane"/>
    <property type="evidence" value="ECO:0007669"/>
    <property type="project" value="UniProtKB-SubCell"/>
</dbReference>
<dbReference type="Pfam" id="PF01437">
    <property type="entry name" value="PSI"/>
    <property type="match status" value="1"/>
</dbReference>
<dbReference type="SMART" id="SM00423">
    <property type="entry name" value="PSI"/>
    <property type="match status" value="1"/>
</dbReference>
<dbReference type="InParanoid" id="E4XL28"/>
<evidence type="ECO:0000256" key="2">
    <source>
        <dbReference type="ARBA" id="ARBA00023136"/>
    </source>
</evidence>